<dbReference type="InterPro" id="IPR001680">
    <property type="entry name" value="WD40_rpt"/>
</dbReference>
<keyword evidence="3" id="KW-0677">Repeat</keyword>
<protein>
    <submittedName>
        <fullName evidence="8">Uncharacterized protein</fullName>
    </submittedName>
</protein>
<evidence type="ECO:0000313" key="9">
    <source>
        <dbReference type="Proteomes" id="UP000215902"/>
    </source>
</evidence>
<dbReference type="InterPro" id="IPR015943">
    <property type="entry name" value="WD40/YVTN_repeat-like_dom_sf"/>
</dbReference>
<feature type="repeat" description="WD" evidence="5">
    <location>
        <begin position="225"/>
        <end position="267"/>
    </location>
</feature>
<keyword evidence="4" id="KW-0807">Transducer</keyword>
<dbReference type="InterPro" id="IPR001632">
    <property type="entry name" value="WD40_G-protein_beta-like"/>
</dbReference>
<dbReference type="PROSITE" id="PS50294">
    <property type="entry name" value="WD_REPEATS_REGION"/>
    <property type="match status" value="4"/>
</dbReference>
<dbReference type="InterPro" id="IPR020472">
    <property type="entry name" value="WD40_PAC1"/>
</dbReference>
<dbReference type="PRINTS" id="PR00319">
    <property type="entry name" value="GPROTEINB"/>
</dbReference>
<evidence type="ECO:0000256" key="1">
    <source>
        <dbReference type="ARBA" id="ARBA00009768"/>
    </source>
</evidence>
<keyword evidence="2 5" id="KW-0853">WD repeat</keyword>
<gene>
    <name evidence="7" type="ORF">BOX15_Mlig008638g1</name>
    <name evidence="6" type="ORF">BOX15_Mlig008638g2</name>
    <name evidence="8" type="ORF">BOX15_Mlig008638g3</name>
</gene>
<reference evidence="8 9" key="1">
    <citation type="submission" date="2017-06" db="EMBL/GenBank/DDBJ databases">
        <title>A platform for efficient transgenesis in Macrostomum lignano, a flatworm model organism for stem cell research.</title>
        <authorList>
            <person name="Berezikov E."/>
        </authorList>
    </citation>
    <scope>NUCLEOTIDE SEQUENCE [LARGE SCALE GENOMIC DNA]</scope>
    <source>
        <strain evidence="8">DV1</strain>
        <tissue evidence="8">Whole organism</tissue>
    </source>
</reference>
<dbReference type="PANTHER" id="PTHR19850">
    <property type="entry name" value="GUANINE NUCLEOTIDE-BINDING PROTEIN BETA G PROTEIN BETA"/>
    <property type="match status" value="1"/>
</dbReference>
<dbReference type="EMBL" id="NIVC01000195">
    <property type="protein sequence ID" value="PAA88323.1"/>
    <property type="molecule type" value="Genomic_DNA"/>
</dbReference>
<dbReference type="InterPro" id="IPR036322">
    <property type="entry name" value="WD40_repeat_dom_sf"/>
</dbReference>
<dbReference type="AlphaFoldDB" id="A0A267GQN8"/>
<dbReference type="EMBL" id="NIVC01001143">
    <property type="protein sequence ID" value="PAA71733.1"/>
    <property type="molecule type" value="Genomic_DNA"/>
</dbReference>
<dbReference type="GO" id="GO:0007165">
    <property type="term" value="P:signal transduction"/>
    <property type="evidence" value="ECO:0007669"/>
    <property type="project" value="UniProtKB-KW"/>
</dbReference>
<evidence type="ECO:0000256" key="5">
    <source>
        <dbReference type="PROSITE-ProRule" id="PRU00221"/>
    </source>
</evidence>
<sequence length="346" mass="38786">MDDDQPCEEEQKLMEEIKEMKAKIKVARKEVADADYVTATENQQPLGRLKFKVRKELHGHLAKLTDLQWGNESTNLITAGQDGKIFLWDAFSCAKLNAIFLKTAWVMSCRFNPDNTRVASGGLDNLLSIHNLDDTEAEPVELTGHDGYLACIRFTDAKHCVTSSGDKTCAFWDLETGKIVHRFEGHDNDVNALALADSHRHFVSASSDHTAKLWDLRERHCRATYEGHEMDVNGVDYFPQCDYAFATSSDDGSCRMWDIRADQMLANFSDEFIQCGSTCLSVSRSGRLLIAGYDDYNCHVWDTLLEERVGIMLGHDNRISCLGISPSGLAVATGAWDNNSFIWTAK</sequence>
<dbReference type="InterPro" id="IPR016346">
    <property type="entry name" value="G-protein_beta_1-5"/>
</dbReference>
<name>A0A267GQN8_9PLAT</name>
<feature type="repeat" description="WD" evidence="5">
    <location>
        <begin position="57"/>
        <end position="89"/>
    </location>
</feature>
<dbReference type="CDD" id="cd00200">
    <property type="entry name" value="WD40"/>
    <property type="match status" value="1"/>
</dbReference>
<dbReference type="EMBL" id="NIVC01001536">
    <property type="protein sequence ID" value="PAA66737.1"/>
    <property type="molecule type" value="Genomic_DNA"/>
</dbReference>
<dbReference type="SMART" id="SM00320">
    <property type="entry name" value="WD40"/>
    <property type="match status" value="7"/>
</dbReference>
<comment type="similarity">
    <text evidence="1">Belongs to the WD repeat G protein beta family.</text>
</comment>
<dbReference type="Proteomes" id="UP000215902">
    <property type="component" value="Unassembled WGS sequence"/>
</dbReference>
<feature type="repeat" description="WD" evidence="5">
    <location>
        <begin position="142"/>
        <end position="182"/>
    </location>
</feature>
<evidence type="ECO:0000256" key="2">
    <source>
        <dbReference type="ARBA" id="ARBA00022574"/>
    </source>
</evidence>
<feature type="repeat" description="WD" evidence="5">
    <location>
        <begin position="312"/>
        <end position="346"/>
    </location>
</feature>
<evidence type="ECO:0000313" key="6">
    <source>
        <dbReference type="EMBL" id="PAA66737.1"/>
    </source>
</evidence>
<dbReference type="OrthoDB" id="10255630at2759"/>
<evidence type="ECO:0000256" key="4">
    <source>
        <dbReference type="ARBA" id="ARBA00023224"/>
    </source>
</evidence>
<dbReference type="SUPFAM" id="SSF50978">
    <property type="entry name" value="WD40 repeat-like"/>
    <property type="match status" value="1"/>
</dbReference>
<dbReference type="InterPro" id="IPR019775">
    <property type="entry name" value="WD40_repeat_CS"/>
</dbReference>
<accession>A0A267GQN8</accession>
<evidence type="ECO:0000256" key="3">
    <source>
        <dbReference type="ARBA" id="ARBA00022737"/>
    </source>
</evidence>
<organism evidence="8 9">
    <name type="scientific">Macrostomum lignano</name>
    <dbReference type="NCBI Taxonomy" id="282301"/>
    <lineage>
        <taxon>Eukaryota</taxon>
        <taxon>Metazoa</taxon>
        <taxon>Spiralia</taxon>
        <taxon>Lophotrochozoa</taxon>
        <taxon>Platyhelminthes</taxon>
        <taxon>Rhabditophora</taxon>
        <taxon>Macrostomorpha</taxon>
        <taxon>Macrostomida</taxon>
        <taxon>Macrostomidae</taxon>
        <taxon>Macrostomum</taxon>
    </lineage>
</organism>
<dbReference type="Gene3D" id="2.130.10.10">
    <property type="entry name" value="YVTN repeat-like/Quinoprotein amine dehydrogenase"/>
    <property type="match status" value="1"/>
</dbReference>
<dbReference type="Pfam" id="PF25391">
    <property type="entry name" value="WD40_Gbeta"/>
    <property type="match status" value="1"/>
</dbReference>
<dbReference type="PRINTS" id="PR00320">
    <property type="entry name" value="GPROTEINBRPT"/>
</dbReference>
<proteinExistence type="inferred from homology"/>
<feature type="repeat" description="WD" evidence="5">
    <location>
        <begin position="183"/>
        <end position="224"/>
    </location>
</feature>
<dbReference type="STRING" id="282301.A0A267GQN8"/>
<dbReference type="PIRSF" id="PIRSF002394">
    <property type="entry name" value="GN-bd_beta"/>
    <property type="match status" value="1"/>
</dbReference>
<dbReference type="PROSITE" id="PS50082">
    <property type="entry name" value="WD_REPEATS_2"/>
    <property type="match status" value="5"/>
</dbReference>
<keyword evidence="9" id="KW-1185">Reference proteome</keyword>
<dbReference type="PROSITE" id="PS00678">
    <property type="entry name" value="WD_REPEATS_1"/>
    <property type="match status" value="1"/>
</dbReference>
<evidence type="ECO:0000313" key="7">
    <source>
        <dbReference type="EMBL" id="PAA71733.1"/>
    </source>
</evidence>
<comment type="caution">
    <text evidence="8">The sequence shown here is derived from an EMBL/GenBank/DDBJ whole genome shotgun (WGS) entry which is preliminary data.</text>
</comment>
<evidence type="ECO:0000313" key="8">
    <source>
        <dbReference type="EMBL" id="PAA88323.1"/>
    </source>
</evidence>